<sequence length="459" mass="50084">MNLLNFPFVKQTLKNRWPQFTIMIIALAGFLLAILSGLFGTPVGSRNFGIVFVWIAWWAILMLVAVPFLGRGWCSICPIPASGEWLQRGAMLGPRGQAKGVALSASKGFGRRWPKRFRNIWLQNGSFLLVALFSTVILTQPRVTAIVLAAFLFVAIGASLIFERRAFCRYLCPVGGFIGLYSQLAPLELRVVDTAVCAAHTEKTCYTGSAEGYGCPWDVFPPGMVKNTYCGTCMECLRTCPHDNIALNIRPLGADLDEARNRKLDEAFKAFIMLGAAAVYSGVLLGPWGTLKLAAYSVGTLPWMTYVASFLTLILLALPGLFWLMVWIGKRLSGSGLPMRKLFISQSYALIPLGLTAWIAFSLSFVFANFSYVLVALSDPFGWGWNLLGTAGIAWVPWLTGLTPFLQVGVLLGGFIWAALTSRKIASEKSALGQASRLAMPVIGFCLAFTLTMMGLLVA</sequence>
<keyword evidence="4" id="KW-0408">Iron</keyword>
<evidence type="ECO:0000313" key="10">
    <source>
        <dbReference type="Proteomes" id="UP000614469"/>
    </source>
</evidence>
<keyword evidence="7" id="KW-0812">Transmembrane</keyword>
<dbReference type="PROSITE" id="PS51379">
    <property type="entry name" value="4FE4S_FER_2"/>
    <property type="match status" value="1"/>
</dbReference>
<dbReference type="PANTHER" id="PTHR30224">
    <property type="entry name" value="ELECTRON TRANSPORT PROTEIN"/>
    <property type="match status" value="1"/>
</dbReference>
<keyword evidence="3" id="KW-0479">Metal-binding</keyword>
<evidence type="ECO:0000256" key="5">
    <source>
        <dbReference type="ARBA" id="ARBA00023014"/>
    </source>
</evidence>
<feature type="transmembrane region" description="Helical" evidence="7">
    <location>
        <begin position="270"/>
        <end position="291"/>
    </location>
</feature>
<feature type="transmembrane region" description="Helical" evidence="7">
    <location>
        <begin position="395"/>
        <end position="417"/>
    </location>
</feature>
<organism evidence="9 10">
    <name type="scientific">Candidatus Desulfolinea nitratireducens</name>
    <dbReference type="NCBI Taxonomy" id="2841698"/>
    <lineage>
        <taxon>Bacteria</taxon>
        <taxon>Bacillati</taxon>
        <taxon>Chloroflexota</taxon>
        <taxon>Anaerolineae</taxon>
        <taxon>Anaerolineales</taxon>
        <taxon>Anaerolineales incertae sedis</taxon>
        <taxon>Candidatus Desulfolinea</taxon>
    </lineage>
</organism>
<dbReference type="Pfam" id="PF12801">
    <property type="entry name" value="Fer4_5"/>
    <property type="match status" value="2"/>
</dbReference>
<evidence type="ECO:0000256" key="2">
    <source>
        <dbReference type="ARBA" id="ARBA00022475"/>
    </source>
</evidence>
<dbReference type="InterPro" id="IPR017900">
    <property type="entry name" value="4Fe4S_Fe_S_CS"/>
</dbReference>
<feature type="transmembrane region" description="Helical" evidence="7">
    <location>
        <begin position="120"/>
        <end position="138"/>
    </location>
</feature>
<feature type="transmembrane region" description="Helical" evidence="7">
    <location>
        <begin position="303"/>
        <end position="328"/>
    </location>
</feature>
<feature type="transmembrane region" description="Helical" evidence="7">
    <location>
        <begin position="51"/>
        <end position="70"/>
    </location>
</feature>
<dbReference type="AlphaFoldDB" id="A0A8J6NLH0"/>
<dbReference type="Proteomes" id="UP000614469">
    <property type="component" value="Unassembled WGS sequence"/>
</dbReference>
<evidence type="ECO:0000256" key="1">
    <source>
        <dbReference type="ARBA" id="ARBA00004236"/>
    </source>
</evidence>
<gene>
    <name evidence="9" type="ORF">H8E29_05980</name>
</gene>
<feature type="transmembrane region" description="Helical" evidence="7">
    <location>
        <begin position="144"/>
        <end position="162"/>
    </location>
</feature>
<name>A0A8J6NLH0_9CHLR</name>
<proteinExistence type="predicted"/>
<evidence type="ECO:0000256" key="3">
    <source>
        <dbReference type="ARBA" id="ARBA00022723"/>
    </source>
</evidence>
<keyword evidence="2" id="KW-1003">Cell membrane</keyword>
<feature type="domain" description="4Fe-4S ferredoxin-type" evidence="8">
    <location>
        <begin position="221"/>
        <end position="250"/>
    </location>
</feature>
<dbReference type="GO" id="GO:0005886">
    <property type="term" value="C:plasma membrane"/>
    <property type="evidence" value="ECO:0007669"/>
    <property type="project" value="UniProtKB-SubCell"/>
</dbReference>
<feature type="transmembrane region" description="Helical" evidence="7">
    <location>
        <begin position="349"/>
        <end position="375"/>
    </location>
</feature>
<comment type="caution">
    <text evidence="9">The sequence shown here is derived from an EMBL/GenBank/DDBJ whole genome shotgun (WGS) entry which is preliminary data.</text>
</comment>
<dbReference type="GO" id="GO:0051536">
    <property type="term" value="F:iron-sulfur cluster binding"/>
    <property type="evidence" value="ECO:0007669"/>
    <property type="project" value="UniProtKB-KW"/>
</dbReference>
<protein>
    <submittedName>
        <fullName evidence="9">4Fe-4S binding protein</fullName>
    </submittedName>
</protein>
<evidence type="ECO:0000256" key="4">
    <source>
        <dbReference type="ARBA" id="ARBA00023004"/>
    </source>
</evidence>
<feature type="transmembrane region" description="Helical" evidence="7">
    <location>
        <begin position="438"/>
        <end position="458"/>
    </location>
</feature>
<evidence type="ECO:0000313" key="9">
    <source>
        <dbReference type="EMBL" id="MBC8334794.1"/>
    </source>
</evidence>
<dbReference type="GO" id="GO:0046872">
    <property type="term" value="F:metal ion binding"/>
    <property type="evidence" value="ECO:0007669"/>
    <property type="project" value="UniProtKB-KW"/>
</dbReference>
<dbReference type="InterPro" id="IPR017896">
    <property type="entry name" value="4Fe4S_Fe-S-bd"/>
</dbReference>
<dbReference type="InterPro" id="IPR052378">
    <property type="entry name" value="NosR_regulator"/>
</dbReference>
<dbReference type="PANTHER" id="PTHR30224:SF4">
    <property type="entry name" value="ELECTRON TRANSPORT PROTEIN YCCM-RELATED"/>
    <property type="match status" value="1"/>
</dbReference>
<keyword evidence="5" id="KW-0411">Iron-sulfur</keyword>
<keyword evidence="7" id="KW-1133">Transmembrane helix</keyword>
<accession>A0A8J6NLH0</accession>
<evidence type="ECO:0000256" key="6">
    <source>
        <dbReference type="ARBA" id="ARBA00023136"/>
    </source>
</evidence>
<dbReference type="EMBL" id="JACNJN010000080">
    <property type="protein sequence ID" value="MBC8334794.1"/>
    <property type="molecule type" value="Genomic_DNA"/>
</dbReference>
<feature type="transmembrane region" description="Helical" evidence="7">
    <location>
        <begin position="20"/>
        <end position="39"/>
    </location>
</feature>
<evidence type="ECO:0000256" key="7">
    <source>
        <dbReference type="SAM" id="Phobius"/>
    </source>
</evidence>
<evidence type="ECO:0000259" key="8">
    <source>
        <dbReference type="PROSITE" id="PS51379"/>
    </source>
</evidence>
<comment type="subcellular location">
    <subcellularLocation>
        <location evidence="1">Cell membrane</location>
    </subcellularLocation>
</comment>
<keyword evidence="6 7" id="KW-0472">Membrane</keyword>
<reference evidence="9 10" key="1">
    <citation type="submission" date="2020-08" db="EMBL/GenBank/DDBJ databases">
        <title>Bridging the membrane lipid divide: bacteria of the FCB group superphylum have the potential to synthesize archaeal ether lipids.</title>
        <authorList>
            <person name="Villanueva L."/>
            <person name="Von Meijenfeldt F.A.B."/>
            <person name="Westbye A.B."/>
            <person name="Yadav S."/>
            <person name="Hopmans E.C."/>
            <person name="Dutilh B.E."/>
            <person name="Sinninghe Damste J.S."/>
        </authorList>
    </citation>
    <scope>NUCLEOTIDE SEQUENCE [LARGE SCALE GENOMIC DNA]</scope>
    <source>
        <strain evidence="9">NIOZ-UU36</strain>
    </source>
</reference>
<dbReference type="PROSITE" id="PS00198">
    <property type="entry name" value="4FE4S_FER_1"/>
    <property type="match status" value="1"/>
</dbReference>